<dbReference type="PROSITE" id="PS50089">
    <property type="entry name" value="ZF_RING_2"/>
    <property type="match status" value="1"/>
</dbReference>
<evidence type="ECO:0000259" key="7">
    <source>
        <dbReference type="PROSITE" id="PS50119"/>
    </source>
</evidence>
<dbReference type="Gene3D" id="2.120.10.30">
    <property type="entry name" value="TolB, C-terminal domain"/>
    <property type="match status" value="1"/>
</dbReference>
<dbReference type="InterPro" id="IPR000315">
    <property type="entry name" value="Znf_B-box"/>
</dbReference>
<protein>
    <recommendedName>
        <fullName evidence="10">B box-type domain-containing protein</fullName>
    </recommendedName>
</protein>
<evidence type="ECO:0000313" key="9">
    <source>
        <dbReference type="Proteomes" id="UP001374579"/>
    </source>
</evidence>
<dbReference type="SUPFAM" id="SSF63829">
    <property type="entry name" value="Calcium-dependent phosphotriesterase"/>
    <property type="match status" value="1"/>
</dbReference>
<dbReference type="CDD" id="cd19756">
    <property type="entry name" value="Bbox2"/>
    <property type="match status" value="1"/>
</dbReference>
<accession>A0AAN9BHW9</accession>
<evidence type="ECO:0000313" key="8">
    <source>
        <dbReference type="EMBL" id="KAK7106616.1"/>
    </source>
</evidence>
<dbReference type="SUPFAM" id="SSF57845">
    <property type="entry name" value="B-box zinc-binding domain"/>
    <property type="match status" value="1"/>
</dbReference>
<dbReference type="SUPFAM" id="SSF57850">
    <property type="entry name" value="RING/U-box"/>
    <property type="match status" value="1"/>
</dbReference>
<evidence type="ECO:0000256" key="4">
    <source>
        <dbReference type="PROSITE-ProRule" id="PRU00024"/>
    </source>
</evidence>
<feature type="domain" description="RING-type" evidence="6">
    <location>
        <begin position="13"/>
        <end position="59"/>
    </location>
</feature>
<dbReference type="SMART" id="SM00184">
    <property type="entry name" value="RING"/>
    <property type="match status" value="1"/>
</dbReference>
<proteinExistence type="predicted"/>
<dbReference type="InterPro" id="IPR011042">
    <property type="entry name" value="6-blade_b-propeller_TolB-like"/>
</dbReference>
<dbReference type="InterPro" id="IPR001841">
    <property type="entry name" value="Znf_RING"/>
</dbReference>
<comment type="caution">
    <text evidence="8">The sequence shown here is derived from an EMBL/GenBank/DDBJ whole genome shotgun (WGS) entry which is preliminary data.</text>
</comment>
<dbReference type="InterPro" id="IPR017907">
    <property type="entry name" value="Znf_RING_CS"/>
</dbReference>
<dbReference type="GO" id="GO:0008270">
    <property type="term" value="F:zinc ion binding"/>
    <property type="evidence" value="ECO:0007669"/>
    <property type="project" value="UniProtKB-KW"/>
</dbReference>
<name>A0AAN9BHW9_9CAEN</name>
<keyword evidence="3" id="KW-0862">Zinc</keyword>
<dbReference type="Proteomes" id="UP001374579">
    <property type="component" value="Unassembled WGS sequence"/>
</dbReference>
<evidence type="ECO:0000256" key="3">
    <source>
        <dbReference type="ARBA" id="ARBA00022833"/>
    </source>
</evidence>
<dbReference type="PANTHER" id="PTHR25462">
    <property type="entry name" value="BONUS, ISOFORM C-RELATED"/>
    <property type="match status" value="1"/>
</dbReference>
<keyword evidence="1" id="KW-0479">Metal-binding</keyword>
<evidence type="ECO:0000256" key="1">
    <source>
        <dbReference type="ARBA" id="ARBA00022723"/>
    </source>
</evidence>
<gene>
    <name evidence="8" type="ORF">V1264_017847</name>
</gene>
<feature type="region of interest" description="Disordered" evidence="5">
    <location>
        <begin position="95"/>
        <end position="133"/>
    </location>
</feature>
<feature type="domain" description="B box-type" evidence="7">
    <location>
        <begin position="140"/>
        <end position="174"/>
    </location>
</feature>
<sequence>MEGTSVTSDAVHCGSCGSDPEGAILMTCLHVLCRNCAPIATSGSSRRASEPASLCPVCNPATSHGSKHSSQNGMSSLGASTIAAKPCVSIEELRQQGRGESNGAPADDNGDEDGEENGREREETGEGGRETFTTTLTFPCPAHSHRDAEEFCLSCHQLACSKCVTSSHRKCADHLVTCAEAVTSQRPMLNSLHSKLAEKVIASQDSLRHEESKVKSIEDQRAALVGQIAAQREALVRALLEKEAKLVGEVNATLDRMKEGVEGRAERDRLSARAAEGQLSVLEAVMSVKGEPEILSLLPSLHIRLDAELANCASARSDTASSNLVFNVNKKLEGEIKTSDLGQITHADETFKGDNGRKKDECDLRLTLMTSFHARTREDICDPLLTDLVLLPGGDVILTDRDNKCVKKFNSTGHLLTRVPIPEVPSRIALVSHGKAAISVMNKKVLLFLSLLGTVRILSSVKVKKPYCFLATAGQGLIQGQGQEQGQGQGECQLLAATSLCDVIDLISESGVLLRRLFTQKGDKVNISRPLYLHVPQSRDPQVAALVVDSGRRVLFALTPDGQTTFTFKPKDQNSLECPLGVGTVPGSGLILLADRDKHKVVLLGRRGTFLKQVLGEKEGLHKPCALYAAVPCRLALTQVDGWVKIYRTE</sequence>
<dbReference type="EMBL" id="JBAMIC010000007">
    <property type="protein sequence ID" value="KAK7106616.1"/>
    <property type="molecule type" value="Genomic_DNA"/>
</dbReference>
<dbReference type="PROSITE" id="PS50119">
    <property type="entry name" value="ZF_BBOX"/>
    <property type="match status" value="1"/>
</dbReference>
<dbReference type="GO" id="GO:0061630">
    <property type="term" value="F:ubiquitin protein ligase activity"/>
    <property type="evidence" value="ECO:0007669"/>
    <property type="project" value="TreeGrafter"/>
</dbReference>
<dbReference type="AlphaFoldDB" id="A0AAN9BHW9"/>
<dbReference type="PROSITE" id="PS00518">
    <property type="entry name" value="ZF_RING_1"/>
    <property type="match status" value="1"/>
</dbReference>
<evidence type="ECO:0000259" key="6">
    <source>
        <dbReference type="PROSITE" id="PS50089"/>
    </source>
</evidence>
<feature type="compositionally biased region" description="Basic and acidic residues" evidence="5">
    <location>
        <begin position="116"/>
        <end position="129"/>
    </location>
</feature>
<evidence type="ECO:0000256" key="2">
    <source>
        <dbReference type="ARBA" id="ARBA00022771"/>
    </source>
</evidence>
<keyword evidence="2 4" id="KW-0863">Zinc-finger</keyword>
<evidence type="ECO:0000256" key="5">
    <source>
        <dbReference type="SAM" id="MobiDB-lite"/>
    </source>
</evidence>
<organism evidence="8 9">
    <name type="scientific">Littorina saxatilis</name>
    <dbReference type="NCBI Taxonomy" id="31220"/>
    <lineage>
        <taxon>Eukaryota</taxon>
        <taxon>Metazoa</taxon>
        <taxon>Spiralia</taxon>
        <taxon>Lophotrochozoa</taxon>
        <taxon>Mollusca</taxon>
        <taxon>Gastropoda</taxon>
        <taxon>Caenogastropoda</taxon>
        <taxon>Littorinimorpha</taxon>
        <taxon>Littorinoidea</taxon>
        <taxon>Littorinidae</taxon>
        <taxon>Littorina</taxon>
    </lineage>
</organism>
<evidence type="ECO:0008006" key="10">
    <source>
        <dbReference type="Google" id="ProtNLM"/>
    </source>
</evidence>
<dbReference type="PANTHER" id="PTHR25462:SF306">
    <property type="entry name" value="TRIPARTITE MOTIF CONTAINING 9"/>
    <property type="match status" value="1"/>
</dbReference>
<reference evidence="8 9" key="1">
    <citation type="submission" date="2024-02" db="EMBL/GenBank/DDBJ databases">
        <title>Chromosome-scale genome assembly of the rough periwinkle Littorina saxatilis.</title>
        <authorList>
            <person name="De Jode A."/>
            <person name="Faria R."/>
            <person name="Formenti G."/>
            <person name="Sims Y."/>
            <person name="Smith T.P."/>
            <person name="Tracey A."/>
            <person name="Wood J.M.D."/>
            <person name="Zagrodzka Z.B."/>
            <person name="Johannesson K."/>
            <person name="Butlin R.K."/>
            <person name="Leder E.H."/>
        </authorList>
    </citation>
    <scope>NUCLEOTIDE SEQUENCE [LARGE SCALE GENOMIC DNA]</scope>
    <source>
        <strain evidence="8">Snail1</strain>
        <tissue evidence="8">Muscle</tissue>
    </source>
</reference>
<keyword evidence="9" id="KW-1185">Reference proteome</keyword>
<dbReference type="InterPro" id="IPR047153">
    <property type="entry name" value="TRIM45/56/19-like"/>
</dbReference>